<protein>
    <submittedName>
        <fullName evidence="3">Uncharacterized protein</fullName>
    </submittedName>
</protein>
<reference evidence="3 4" key="1">
    <citation type="submission" date="2015-09" db="EMBL/GenBank/DDBJ databases">
        <title>Trachymyrmex zeteki WGS genome.</title>
        <authorList>
            <person name="Nygaard S."/>
            <person name="Hu H."/>
            <person name="Boomsma J."/>
            <person name="Zhang G."/>
        </authorList>
    </citation>
    <scope>NUCLEOTIDE SEQUENCE [LARGE SCALE GENOMIC DNA]</scope>
    <source>
        <strain evidence="3">Tzet28-1</strain>
        <tissue evidence="3">Whole body</tissue>
    </source>
</reference>
<gene>
    <name evidence="3" type="ORF">ALC60_02950</name>
</gene>
<keyword evidence="4" id="KW-1185">Reference proteome</keyword>
<evidence type="ECO:0000313" key="4">
    <source>
        <dbReference type="Proteomes" id="UP000075809"/>
    </source>
</evidence>
<organism evidence="3 4">
    <name type="scientific">Mycetomoellerius zeteki</name>
    <dbReference type="NCBI Taxonomy" id="64791"/>
    <lineage>
        <taxon>Eukaryota</taxon>
        <taxon>Metazoa</taxon>
        <taxon>Ecdysozoa</taxon>
        <taxon>Arthropoda</taxon>
        <taxon>Hexapoda</taxon>
        <taxon>Insecta</taxon>
        <taxon>Pterygota</taxon>
        <taxon>Neoptera</taxon>
        <taxon>Endopterygota</taxon>
        <taxon>Hymenoptera</taxon>
        <taxon>Apocrita</taxon>
        <taxon>Aculeata</taxon>
        <taxon>Formicoidea</taxon>
        <taxon>Formicidae</taxon>
        <taxon>Myrmicinae</taxon>
        <taxon>Mycetomoellerius</taxon>
    </lineage>
</organism>
<dbReference type="Proteomes" id="UP000075809">
    <property type="component" value="Unassembled WGS sequence"/>
</dbReference>
<feature type="compositionally biased region" description="Low complexity" evidence="1">
    <location>
        <begin position="162"/>
        <end position="176"/>
    </location>
</feature>
<proteinExistence type="predicted"/>
<sequence>TVTSLYRGHSLQNHGHSSLNISMLRILILVLFLRLSYATLSSEVTSYARVSRNGQPGSSFHDSLSWITRPVTRNNTSVENENRSINDVITVSPVYVPPRTSKLKKGEAIDYPVGPRYSTLDHEMIAKLDAGKKRIQQRFNPPAAGLFDKDSFASSNGRPQKETSTSNTESSPSINSSAFPGPIFPGIYEYNPNPIPDDESPMSKPIISKYPPASMDDNKISHLNLIRFRILATAALLVYSAFAALYYAKVNPQTTDDYFDDLLRRRRRRRSLPLVARDRPFAGLDTVTFQRIIEAVERAR</sequence>
<feature type="transmembrane region" description="Helical" evidence="2">
    <location>
        <begin position="20"/>
        <end position="40"/>
    </location>
</feature>
<evidence type="ECO:0000256" key="2">
    <source>
        <dbReference type="SAM" id="Phobius"/>
    </source>
</evidence>
<evidence type="ECO:0000313" key="3">
    <source>
        <dbReference type="EMBL" id="KYQ57901.1"/>
    </source>
</evidence>
<feature type="transmembrane region" description="Helical" evidence="2">
    <location>
        <begin position="228"/>
        <end position="248"/>
    </location>
</feature>
<accession>A0A151XC00</accession>
<feature type="non-terminal residue" evidence="3">
    <location>
        <position position="1"/>
    </location>
</feature>
<keyword evidence="2" id="KW-1133">Transmembrane helix</keyword>
<keyword evidence="2" id="KW-0812">Transmembrane</keyword>
<name>A0A151XC00_9HYME</name>
<keyword evidence="2" id="KW-0472">Membrane</keyword>
<feature type="region of interest" description="Disordered" evidence="1">
    <location>
        <begin position="142"/>
        <end position="176"/>
    </location>
</feature>
<dbReference type="EMBL" id="KQ982314">
    <property type="protein sequence ID" value="KYQ57901.1"/>
    <property type="molecule type" value="Genomic_DNA"/>
</dbReference>
<dbReference type="AlphaFoldDB" id="A0A151XC00"/>
<evidence type="ECO:0000256" key="1">
    <source>
        <dbReference type="SAM" id="MobiDB-lite"/>
    </source>
</evidence>
<dbReference type="STRING" id="64791.A0A151XC00"/>